<dbReference type="CDD" id="cd00085">
    <property type="entry name" value="HNHc"/>
    <property type="match status" value="1"/>
</dbReference>
<evidence type="ECO:0000256" key="1">
    <source>
        <dbReference type="SAM" id="MobiDB-lite"/>
    </source>
</evidence>
<name>A0A517Z032_9PLAN</name>
<dbReference type="GO" id="GO:0004519">
    <property type="term" value="F:endonuclease activity"/>
    <property type="evidence" value="ECO:0007669"/>
    <property type="project" value="UniProtKB-KW"/>
</dbReference>
<organism evidence="3 4">
    <name type="scientific">Maioricimonas rarisocia</name>
    <dbReference type="NCBI Taxonomy" id="2528026"/>
    <lineage>
        <taxon>Bacteria</taxon>
        <taxon>Pseudomonadati</taxon>
        <taxon>Planctomycetota</taxon>
        <taxon>Planctomycetia</taxon>
        <taxon>Planctomycetales</taxon>
        <taxon>Planctomycetaceae</taxon>
        <taxon>Maioricimonas</taxon>
    </lineage>
</organism>
<reference evidence="3 4" key="1">
    <citation type="submission" date="2019-02" db="EMBL/GenBank/DDBJ databases">
        <title>Deep-cultivation of Planctomycetes and their phenomic and genomic characterization uncovers novel biology.</title>
        <authorList>
            <person name="Wiegand S."/>
            <person name="Jogler M."/>
            <person name="Boedeker C."/>
            <person name="Pinto D."/>
            <person name="Vollmers J."/>
            <person name="Rivas-Marin E."/>
            <person name="Kohn T."/>
            <person name="Peeters S.H."/>
            <person name="Heuer A."/>
            <person name="Rast P."/>
            <person name="Oberbeckmann S."/>
            <person name="Bunk B."/>
            <person name="Jeske O."/>
            <person name="Meyerdierks A."/>
            <person name="Storesund J.E."/>
            <person name="Kallscheuer N."/>
            <person name="Luecker S."/>
            <person name="Lage O.M."/>
            <person name="Pohl T."/>
            <person name="Merkel B.J."/>
            <person name="Hornburger P."/>
            <person name="Mueller R.-W."/>
            <person name="Bruemmer F."/>
            <person name="Labrenz M."/>
            <person name="Spormann A.M."/>
            <person name="Op den Camp H."/>
            <person name="Overmann J."/>
            <person name="Amann R."/>
            <person name="Jetten M.S.M."/>
            <person name="Mascher T."/>
            <person name="Medema M.H."/>
            <person name="Devos D.P."/>
            <person name="Kaster A.-K."/>
            <person name="Ovreas L."/>
            <person name="Rohde M."/>
            <person name="Galperin M.Y."/>
            <person name="Jogler C."/>
        </authorList>
    </citation>
    <scope>NUCLEOTIDE SEQUENCE [LARGE SCALE GENOMIC DNA]</scope>
    <source>
        <strain evidence="3 4">Mal4</strain>
    </source>
</reference>
<evidence type="ECO:0000313" key="3">
    <source>
        <dbReference type="EMBL" id="QDU35858.1"/>
    </source>
</evidence>
<gene>
    <name evidence="3" type="ORF">Mal4_01400</name>
</gene>
<sequence>MATHRTNLDALIPREDFEVKGDETPPSSLSTTLKISELAPDSLTYQVLRKPDFQRETTNWTPDKIVELIESFLDGDLIPSIILWRSPSTSNIFVIDGAHRLSALIAWVHDDYGDKQRSLDFYNNKIPPEQLKAAERTRSLIDRRIGSYTALRSAGQHPENSSPDQVRRARNLGSFAVQLQWVQGDAKRAEDSFFKINQKATPIDPTELLMIRSRRKPNAVAARALLRAGVGHKYWSAFPPDTQQELEELARQIYDILFAPVLEEPIKTLDLPVAGRGYSAESVRLVFEFVNLANGLITDKSRTELREDPDGRSTLQFLKRVLQLARRVSGCHPSSLGLHPAVYFYGATGRYQPSAFLGTVRFVQQLEQENAIHAFTSVRCRFEEFLLDHRYFTNQIVVKHGSGKKSLEPMARFFRRILESVLQEKNSDEIVADLQSHKDLRFLKELTAQDIEHKKEFSRETKSTAFLREALAKALRCAICGARVHKKSMTFDHKLRKQDGGAGSADNAQLAHPFCNTGFKERRHSQDQQTPLSSPSLFPEHED</sequence>
<dbReference type="EMBL" id="CP036275">
    <property type="protein sequence ID" value="QDU35858.1"/>
    <property type="molecule type" value="Genomic_DNA"/>
</dbReference>
<keyword evidence="3" id="KW-0378">Hydrolase</keyword>
<dbReference type="Gene3D" id="1.10.30.50">
    <property type="match status" value="1"/>
</dbReference>
<dbReference type="InterPro" id="IPR003615">
    <property type="entry name" value="HNH_nuc"/>
</dbReference>
<evidence type="ECO:0000313" key="4">
    <source>
        <dbReference type="Proteomes" id="UP000320496"/>
    </source>
</evidence>
<dbReference type="Pfam" id="PF01844">
    <property type="entry name" value="HNH"/>
    <property type="match status" value="1"/>
</dbReference>
<dbReference type="Proteomes" id="UP000320496">
    <property type="component" value="Chromosome"/>
</dbReference>
<dbReference type="GO" id="GO:0003676">
    <property type="term" value="F:nucleic acid binding"/>
    <property type="evidence" value="ECO:0007669"/>
    <property type="project" value="InterPro"/>
</dbReference>
<dbReference type="KEGG" id="mri:Mal4_01400"/>
<protein>
    <submittedName>
        <fullName evidence="3">HNH endonuclease</fullName>
    </submittedName>
</protein>
<dbReference type="AlphaFoldDB" id="A0A517Z032"/>
<proteinExistence type="predicted"/>
<feature type="domain" description="HNH nuclease" evidence="2">
    <location>
        <begin position="466"/>
        <end position="517"/>
    </location>
</feature>
<dbReference type="SMART" id="SM00507">
    <property type="entry name" value="HNHc"/>
    <property type="match status" value="1"/>
</dbReference>
<keyword evidence="3" id="KW-0255">Endonuclease</keyword>
<evidence type="ECO:0000259" key="2">
    <source>
        <dbReference type="SMART" id="SM00507"/>
    </source>
</evidence>
<dbReference type="InterPro" id="IPR004919">
    <property type="entry name" value="GmrSD_N"/>
</dbReference>
<dbReference type="GO" id="GO:0008270">
    <property type="term" value="F:zinc ion binding"/>
    <property type="evidence" value="ECO:0007669"/>
    <property type="project" value="InterPro"/>
</dbReference>
<feature type="region of interest" description="Disordered" evidence="1">
    <location>
        <begin position="498"/>
        <end position="543"/>
    </location>
</feature>
<dbReference type="RefSeq" id="WP_145366553.1">
    <property type="nucleotide sequence ID" value="NZ_CP036275.1"/>
</dbReference>
<keyword evidence="3" id="KW-0540">Nuclease</keyword>
<dbReference type="Pfam" id="PF03235">
    <property type="entry name" value="GmrSD_N"/>
    <property type="match status" value="1"/>
</dbReference>
<accession>A0A517Z032</accession>
<feature type="compositionally biased region" description="Polar residues" evidence="1">
    <location>
        <begin position="527"/>
        <end position="536"/>
    </location>
</feature>
<dbReference type="InterPro" id="IPR002711">
    <property type="entry name" value="HNH"/>
</dbReference>
<dbReference type="OrthoDB" id="9764212at2"/>
<keyword evidence="4" id="KW-1185">Reference proteome</keyword>